<dbReference type="InParanoid" id="A0A804JCP4"/>
<dbReference type="EnsemblPlants" id="Ma06_t04740.1">
    <property type="protein sequence ID" value="Ma06_p04740.1"/>
    <property type="gene ID" value="Ma06_g04740"/>
</dbReference>
<organism evidence="1 2">
    <name type="scientific">Musa acuminata subsp. malaccensis</name>
    <name type="common">Wild banana</name>
    <name type="synonym">Musa malaccensis</name>
    <dbReference type="NCBI Taxonomy" id="214687"/>
    <lineage>
        <taxon>Eukaryota</taxon>
        <taxon>Viridiplantae</taxon>
        <taxon>Streptophyta</taxon>
        <taxon>Embryophyta</taxon>
        <taxon>Tracheophyta</taxon>
        <taxon>Spermatophyta</taxon>
        <taxon>Magnoliopsida</taxon>
        <taxon>Liliopsida</taxon>
        <taxon>Zingiberales</taxon>
        <taxon>Musaceae</taxon>
        <taxon>Musa</taxon>
    </lineage>
</organism>
<evidence type="ECO:0000313" key="2">
    <source>
        <dbReference type="Proteomes" id="UP000012960"/>
    </source>
</evidence>
<name>A0A804JCP4_MUSAM</name>
<protein>
    <submittedName>
        <fullName evidence="1">Uncharacterized protein</fullName>
    </submittedName>
</protein>
<dbReference type="Proteomes" id="UP000012960">
    <property type="component" value="Unplaced"/>
</dbReference>
<dbReference type="AlphaFoldDB" id="A0A804JCP4"/>
<accession>A0A804JCP4</accession>
<evidence type="ECO:0000313" key="1">
    <source>
        <dbReference type="EnsemblPlants" id="Ma06_p04740.1"/>
    </source>
</evidence>
<keyword evidence="2" id="KW-1185">Reference proteome</keyword>
<proteinExistence type="predicted"/>
<sequence length="29" mass="3559">MLIILLRISRMHIVSFEVRQSKNIQKELY</sequence>
<dbReference type="Gramene" id="Ma06_t04740.1">
    <property type="protein sequence ID" value="Ma06_p04740.1"/>
    <property type="gene ID" value="Ma06_g04740"/>
</dbReference>
<reference evidence="1" key="1">
    <citation type="submission" date="2021-05" db="UniProtKB">
        <authorList>
            <consortium name="EnsemblPlants"/>
        </authorList>
    </citation>
    <scope>IDENTIFICATION</scope>
    <source>
        <strain evidence="1">subsp. malaccensis</strain>
    </source>
</reference>